<reference evidence="1" key="1">
    <citation type="submission" date="2014-09" db="EMBL/GenBank/DDBJ databases">
        <authorList>
            <person name="Magalhaes I.L.F."/>
            <person name="Oliveira U."/>
            <person name="Santos F.R."/>
            <person name="Vidigal T.H.D.A."/>
            <person name="Brescovit A.D."/>
            <person name="Santos A.J."/>
        </authorList>
    </citation>
    <scope>NUCLEOTIDE SEQUENCE</scope>
    <source>
        <tissue evidence="1">Shoot tissue taken approximately 20 cm above the soil surface</tissue>
    </source>
</reference>
<accession>A0A0A9BXS0</accession>
<protein>
    <submittedName>
        <fullName evidence="1">Uncharacterized protein</fullName>
    </submittedName>
</protein>
<dbReference type="AlphaFoldDB" id="A0A0A9BXS0"/>
<organism evidence="1">
    <name type="scientific">Arundo donax</name>
    <name type="common">Giant reed</name>
    <name type="synonym">Donax arundinaceus</name>
    <dbReference type="NCBI Taxonomy" id="35708"/>
    <lineage>
        <taxon>Eukaryota</taxon>
        <taxon>Viridiplantae</taxon>
        <taxon>Streptophyta</taxon>
        <taxon>Embryophyta</taxon>
        <taxon>Tracheophyta</taxon>
        <taxon>Spermatophyta</taxon>
        <taxon>Magnoliopsida</taxon>
        <taxon>Liliopsida</taxon>
        <taxon>Poales</taxon>
        <taxon>Poaceae</taxon>
        <taxon>PACMAD clade</taxon>
        <taxon>Arundinoideae</taxon>
        <taxon>Arundineae</taxon>
        <taxon>Arundo</taxon>
    </lineage>
</organism>
<name>A0A0A9BXS0_ARUDO</name>
<evidence type="ECO:0000313" key="1">
    <source>
        <dbReference type="EMBL" id="JAD67013.1"/>
    </source>
</evidence>
<proteinExistence type="predicted"/>
<dbReference type="EMBL" id="GBRH01230882">
    <property type="protein sequence ID" value="JAD67013.1"/>
    <property type="molecule type" value="Transcribed_RNA"/>
</dbReference>
<reference evidence="1" key="2">
    <citation type="journal article" date="2015" name="Data Brief">
        <title>Shoot transcriptome of the giant reed, Arundo donax.</title>
        <authorList>
            <person name="Barrero R.A."/>
            <person name="Guerrero F.D."/>
            <person name="Moolhuijzen P."/>
            <person name="Goolsby J.A."/>
            <person name="Tidwell J."/>
            <person name="Bellgard S.E."/>
            <person name="Bellgard M.I."/>
        </authorList>
    </citation>
    <scope>NUCLEOTIDE SEQUENCE</scope>
    <source>
        <tissue evidence="1">Shoot tissue taken approximately 20 cm above the soil surface</tissue>
    </source>
</reference>
<sequence length="35" mass="3898">MSLIKTICHVLVSPINSLSVMLVKMPRAINFLIQS</sequence>